<dbReference type="Gene3D" id="3.40.50.300">
    <property type="entry name" value="P-loop containing nucleotide triphosphate hydrolases"/>
    <property type="match status" value="1"/>
</dbReference>
<evidence type="ECO:0000313" key="2">
    <source>
        <dbReference type="Proteomes" id="UP000271520"/>
    </source>
</evidence>
<protein>
    <recommendedName>
        <fullName evidence="3">DUF2075 domain-containing protein</fullName>
    </recommendedName>
</protein>
<gene>
    <name evidence="1" type="ORF">D8788_04945</name>
</gene>
<name>A0A428HAN7_STRMT</name>
<comment type="caution">
    <text evidence="1">The sequence shown here is derived from an EMBL/GenBank/DDBJ whole genome shotgun (WGS) entry which is preliminary data.</text>
</comment>
<sequence>MIFKKINNLASIIQLYNSKPTLFPKKVLDDVTALKSLVEELDKVIEKVSTTQITNNFLIGYEFERLHQEFDLLKAVKVHQSDSEQKIVINIELKKSSAKKHEIEKQLKNHQFYFNRAGIKYTDMYLFGYCEDKKQFFEYAKKSGNEYELIKVSSERIYEILYKFRMCRYFDIDEIFRVENILISPLNNWEEFVKKNYLLTDVQRQLRENLLTADKKIIRVTGSAGSGKTLVLYDVVRNLVAKEKEVVVIPCHTKINAHSELAKSINFTTIGIGSLNYKKNYSELVKANYIFVDEAQRISRKQISYLLSKFDDGNLERIFFFYDELQWLKSGEKYISKYLKTIEPDNSKDFNLKGSVRSNYFITLFAMNLLYSKDKNKNDNYKDTIVELIKKRKNFLFRDLKKYNVKPTSSVNIYYFDNHQSAREFMSTTPETLGSTPLYFTPSKNGIHDGKRIHYSNPINDEITDPSRNPHKYMGREFDSVTVPMDSKFSYDKEGNLVVKEKCNNSDPVQMLYEIVTRARKELNIVVIDNLALYEKLEQIKQNTEKMFRDGEISN</sequence>
<evidence type="ECO:0008006" key="3">
    <source>
        <dbReference type="Google" id="ProtNLM"/>
    </source>
</evidence>
<dbReference type="Proteomes" id="UP000271520">
    <property type="component" value="Unassembled WGS sequence"/>
</dbReference>
<dbReference type="InterPro" id="IPR027417">
    <property type="entry name" value="P-loop_NTPase"/>
</dbReference>
<dbReference type="AlphaFoldDB" id="A0A428HAN7"/>
<dbReference type="EMBL" id="RJPW01000006">
    <property type="protein sequence ID" value="RSJ92898.1"/>
    <property type="molecule type" value="Genomic_DNA"/>
</dbReference>
<dbReference type="SUPFAM" id="SSF52540">
    <property type="entry name" value="P-loop containing nucleoside triphosphate hydrolases"/>
    <property type="match status" value="1"/>
</dbReference>
<evidence type="ECO:0000313" key="1">
    <source>
        <dbReference type="EMBL" id="RSJ92898.1"/>
    </source>
</evidence>
<reference evidence="1 2" key="1">
    <citation type="submission" date="2018-11" db="EMBL/GenBank/DDBJ databases">
        <title>Species Designations Belie Phenotypic and Genotypic Heterogeneity in Oral Streptococci.</title>
        <authorList>
            <person name="Velsko I."/>
        </authorList>
    </citation>
    <scope>NUCLEOTIDE SEQUENCE [LARGE SCALE GENOMIC DNA]</scope>
    <source>
        <strain evidence="1 2">BCC22</strain>
    </source>
</reference>
<proteinExistence type="predicted"/>
<dbReference type="Pfam" id="PF13604">
    <property type="entry name" value="AAA_30"/>
    <property type="match status" value="1"/>
</dbReference>
<organism evidence="1 2">
    <name type="scientific">Streptococcus mitis</name>
    <dbReference type="NCBI Taxonomy" id="28037"/>
    <lineage>
        <taxon>Bacteria</taxon>
        <taxon>Bacillati</taxon>
        <taxon>Bacillota</taxon>
        <taxon>Bacilli</taxon>
        <taxon>Lactobacillales</taxon>
        <taxon>Streptococcaceae</taxon>
        <taxon>Streptococcus</taxon>
        <taxon>Streptococcus mitis group</taxon>
    </lineage>
</organism>
<accession>A0A428HAN7</accession>